<dbReference type="RefSeq" id="WP_354697855.1">
    <property type="nucleotide sequence ID" value="NZ_CP114014.1"/>
</dbReference>
<dbReference type="GO" id="GO:0003677">
    <property type="term" value="F:DNA binding"/>
    <property type="evidence" value="ECO:0007669"/>
    <property type="project" value="InterPro"/>
</dbReference>
<dbReference type="GO" id="GO:0004016">
    <property type="term" value="F:adenylate cyclase activity"/>
    <property type="evidence" value="ECO:0007669"/>
    <property type="project" value="TreeGrafter"/>
</dbReference>
<dbReference type="Gene3D" id="3.40.50.300">
    <property type="entry name" value="P-loop containing nucleotide triphosphate hydrolases"/>
    <property type="match status" value="1"/>
</dbReference>
<dbReference type="GO" id="GO:0005524">
    <property type="term" value="F:ATP binding"/>
    <property type="evidence" value="ECO:0007669"/>
    <property type="project" value="UniProtKB-KW"/>
</dbReference>
<feature type="compositionally biased region" description="Low complexity" evidence="3">
    <location>
        <begin position="1007"/>
        <end position="1020"/>
    </location>
</feature>
<dbReference type="PANTHER" id="PTHR16305:SF35">
    <property type="entry name" value="TRANSCRIPTIONAL ACTIVATOR DOMAIN"/>
    <property type="match status" value="1"/>
</dbReference>
<evidence type="ECO:0000259" key="4">
    <source>
        <dbReference type="PROSITE" id="PS50043"/>
    </source>
</evidence>
<feature type="compositionally biased region" description="Low complexity" evidence="3">
    <location>
        <begin position="943"/>
        <end position="961"/>
    </location>
</feature>
<name>A0AAU7AYC3_9ACTN</name>
<dbReference type="InterPro" id="IPR011990">
    <property type="entry name" value="TPR-like_helical_dom_sf"/>
</dbReference>
<keyword evidence="2" id="KW-0067">ATP-binding</keyword>
<organism evidence="5">
    <name type="scientific">Paraconexibacter sp. AEG42_29</name>
    <dbReference type="NCBI Taxonomy" id="2997339"/>
    <lineage>
        <taxon>Bacteria</taxon>
        <taxon>Bacillati</taxon>
        <taxon>Actinomycetota</taxon>
        <taxon>Thermoleophilia</taxon>
        <taxon>Solirubrobacterales</taxon>
        <taxon>Paraconexibacteraceae</taxon>
        <taxon>Paraconexibacter</taxon>
    </lineage>
</organism>
<evidence type="ECO:0000313" key="5">
    <source>
        <dbReference type="EMBL" id="XAY06631.1"/>
    </source>
</evidence>
<dbReference type="GO" id="GO:0006355">
    <property type="term" value="P:regulation of DNA-templated transcription"/>
    <property type="evidence" value="ECO:0007669"/>
    <property type="project" value="InterPro"/>
</dbReference>
<dbReference type="CDD" id="cd06170">
    <property type="entry name" value="LuxR_C_like"/>
    <property type="match status" value="1"/>
</dbReference>
<dbReference type="EMBL" id="CP114014">
    <property type="protein sequence ID" value="XAY06631.1"/>
    <property type="molecule type" value="Genomic_DNA"/>
</dbReference>
<dbReference type="InterPro" id="IPR036388">
    <property type="entry name" value="WH-like_DNA-bd_sf"/>
</dbReference>
<dbReference type="PROSITE" id="PS50043">
    <property type="entry name" value="HTH_LUXR_2"/>
    <property type="match status" value="1"/>
</dbReference>
<accession>A0AAU7AYC3</accession>
<evidence type="ECO:0000256" key="2">
    <source>
        <dbReference type="ARBA" id="ARBA00022840"/>
    </source>
</evidence>
<dbReference type="SUPFAM" id="SSF48452">
    <property type="entry name" value="TPR-like"/>
    <property type="match status" value="2"/>
</dbReference>
<dbReference type="PANTHER" id="PTHR16305">
    <property type="entry name" value="TESTICULAR SOLUBLE ADENYLYL CYCLASE"/>
    <property type="match status" value="1"/>
</dbReference>
<dbReference type="InterPro" id="IPR041664">
    <property type="entry name" value="AAA_16"/>
</dbReference>
<dbReference type="Pfam" id="PF00196">
    <property type="entry name" value="GerE"/>
    <property type="match status" value="1"/>
</dbReference>
<dbReference type="InterPro" id="IPR016032">
    <property type="entry name" value="Sig_transdc_resp-reg_C-effctor"/>
</dbReference>
<dbReference type="Gene3D" id="1.10.10.10">
    <property type="entry name" value="Winged helix-like DNA-binding domain superfamily/Winged helix DNA-binding domain"/>
    <property type="match status" value="1"/>
</dbReference>
<sequence length="1109" mass="116471">MATRMTARAFVGRAAQLAELQAALGDAAAGRPSLVFVAGEPGLGKTRLLDELHDHARAQHGVRSIGGDCVRLGEGELPYAPLVSALRPLARAEDPVLDELSPSARDALATLVPALSTAGGEATWRAPADPSAQSRVFEGLLELVDRLATGGAVVLTIEDLHWADSSTRAFLRFLSANVCRERLLLVASYRPDELHRRHPLLPLLAELERDPRARRVTLEPFTRDELSTQLGDILGADPDPQLVDRLHRRSDGNPLFAEELLAAGLDGRGAVPPTLRDALTVRMQRLSDDAQELLRLVAVARTIDHATLAATAAVEGRALRDALREAVGAHILAVDEEDRYGFRHALLREAVGDDLLPGERADLHLRLAGALETLTPASGGVHRTAAVAHHYDAAGDQPRALTASVRAATQAEAVHAYGEAATLLERALELWDRVPDPAALTGCTQVALLERAAEAHDADGDRARSETLVERALKLAEDAGESPLVRSGVLERLAKVRWSLNRQDESLDTLDRSLALLPDGPSVERAWRLATKAKFLMLMGRFQKAAQVAQDACDFARASDARRPEGRAMNSLGVALMALGDLDAGVAVLREAQTIALESGEPLDYAVASVNLADILHLSGRSGEAIDVVSAADDHVRRTVGRDDPWLLTALAEFQIETGDWAAAADALERIGRRHQGTTLVNLLLRQSELALGRGDDEGARDSLRRAARAAEGSREPQFVGVLAALRATLATRTGAFEEARARVEDGLDAIEFCTEDVVRIVALAAAGVRVEADIAQRARDLGDADGAVDALQRADLLMTRVEAGCATDESALDDDYDAPADDAASPARPVEQAHRTTAVAERSRAAGKPDPAAWGAAADAWLALDRPYAAAQARWRLAEAHVLAGDRDAATPVAASAVAAARDLGADWLAAEVTALAARARLRLPAPPPDRPALSSVPDRTPAPSGAAAPPSSVRPPAGDGTTGGDGGAPRDRGTSRVGGASQDGSTSGVDGPPPDTGAQGRPTPATAGADGRAAARTGSGAGGADGATRPVPDGRATAATDPFDLTARERQVLALVAGGATNREVGARLYMAEKTASVHVSRILAKLDVRSRTEAAAVAHRLGLADG</sequence>
<dbReference type="InterPro" id="IPR027417">
    <property type="entry name" value="P-loop_NTPase"/>
</dbReference>
<dbReference type="GO" id="GO:0005737">
    <property type="term" value="C:cytoplasm"/>
    <property type="evidence" value="ECO:0007669"/>
    <property type="project" value="TreeGrafter"/>
</dbReference>
<dbReference type="SMART" id="SM00421">
    <property type="entry name" value="HTH_LUXR"/>
    <property type="match status" value="1"/>
</dbReference>
<feature type="compositionally biased region" description="Acidic residues" evidence="3">
    <location>
        <begin position="811"/>
        <end position="821"/>
    </location>
</feature>
<gene>
    <name evidence="5" type="ORF">DSM112329_03506</name>
</gene>
<keyword evidence="1" id="KW-0547">Nucleotide-binding</keyword>
<feature type="domain" description="HTH luxR-type" evidence="4">
    <location>
        <begin position="1040"/>
        <end position="1105"/>
    </location>
</feature>
<feature type="region of interest" description="Disordered" evidence="3">
    <location>
        <begin position="811"/>
        <end position="853"/>
    </location>
</feature>
<dbReference type="Pfam" id="PF13191">
    <property type="entry name" value="AAA_16"/>
    <property type="match status" value="1"/>
</dbReference>
<proteinExistence type="predicted"/>
<reference evidence="5" key="1">
    <citation type="submission" date="2022-12" db="EMBL/GenBank/DDBJ databases">
        <title>Paraconexibacter alkalitolerans sp. nov. and Baekduia alba sp. nov., isolated from soil and emended description of the genera Paraconexibacter (Chun et al., 2020) and Baekduia (An et al., 2020).</title>
        <authorList>
            <person name="Vieira S."/>
            <person name="Huber K.J."/>
            <person name="Geppert A."/>
            <person name="Wolf J."/>
            <person name="Neumann-Schaal M."/>
            <person name="Muesken M."/>
            <person name="Overmann J."/>
        </authorList>
    </citation>
    <scope>NUCLEOTIDE SEQUENCE</scope>
    <source>
        <strain evidence="5">AEG42_29</strain>
    </source>
</reference>
<evidence type="ECO:0000256" key="3">
    <source>
        <dbReference type="SAM" id="MobiDB-lite"/>
    </source>
</evidence>
<dbReference type="SUPFAM" id="SSF52540">
    <property type="entry name" value="P-loop containing nucleoside triphosphate hydrolases"/>
    <property type="match status" value="1"/>
</dbReference>
<dbReference type="SUPFAM" id="SSF46894">
    <property type="entry name" value="C-terminal effector domain of the bipartite response regulators"/>
    <property type="match status" value="1"/>
</dbReference>
<protein>
    <recommendedName>
        <fullName evidence="4">HTH luxR-type domain-containing protein</fullName>
    </recommendedName>
</protein>
<feature type="region of interest" description="Disordered" evidence="3">
    <location>
        <begin position="925"/>
        <end position="1045"/>
    </location>
</feature>
<evidence type="ECO:0000256" key="1">
    <source>
        <dbReference type="ARBA" id="ARBA00022741"/>
    </source>
</evidence>
<dbReference type="KEGG" id="parq:DSM112329_03506"/>
<dbReference type="InterPro" id="IPR000792">
    <property type="entry name" value="Tscrpt_reg_LuxR_C"/>
</dbReference>
<dbReference type="AlphaFoldDB" id="A0AAU7AYC3"/>
<dbReference type="Gene3D" id="1.25.40.10">
    <property type="entry name" value="Tetratricopeptide repeat domain"/>
    <property type="match status" value="2"/>
</dbReference>
<dbReference type="PRINTS" id="PR00038">
    <property type="entry name" value="HTHLUXR"/>
</dbReference>